<sequence length="307" mass="32044">MLNPVWLRTLGAVVELGSFADAARLLGYSPSAVSQQMSRLERAIDRPLFNRDRRGVVPTAAAIRLAERATPLLDMLANLDQSEDAGGGVTRLRIGLCAGGLRYARPALRRLAGSSSPLALSVVAGESTELVDGITSGSLDVAVVSRYELVPRVWPGKVATWPLADEPLAVLVPPGHRVAGEASVTFRGLRDEWWVAGPEAGDEFRHLQRACAAAEFQPRVAACVEDRDTAAELARDGVGVALAPAAAAVPAGLVAVRVAGPAGRRIEVVHAVADNSAATVGFVLCLREHGAHPSTTDSRTGHLGAAG</sequence>
<accession>A0ABS4Q208</accession>
<evidence type="ECO:0000256" key="4">
    <source>
        <dbReference type="ARBA" id="ARBA00023163"/>
    </source>
</evidence>
<reference evidence="6 7" key="1">
    <citation type="submission" date="2021-03" db="EMBL/GenBank/DDBJ databases">
        <title>Sequencing the genomes of 1000 actinobacteria strains.</title>
        <authorList>
            <person name="Klenk H.-P."/>
        </authorList>
    </citation>
    <scope>NUCLEOTIDE SEQUENCE [LARGE SCALE GENOMIC DNA]</scope>
    <source>
        <strain evidence="6 7">DSM 45510</strain>
    </source>
</reference>
<dbReference type="InterPro" id="IPR005119">
    <property type="entry name" value="LysR_subst-bd"/>
</dbReference>
<protein>
    <submittedName>
        <fullName evidence="6">DNA-binding transcriptional LysR family regulator</fullName>
    </submittedName>
</protein>
<proteinExistence type="inferred from homology"/>
<dbReference type="Pfam" id="PF00126">
    <property type="entry name" value="HTH_1"/>
    <property type="match status" value="1"/>
</dbReference>
<dbReference type="Pfam" id="PF03466">
    <property type="entry name" value="LysR_substrate"/>
    <property type="match status" value="1"/>
</dbReference>
<dbReference type="SUPFAM" id="SSF53850">
    <property type="entry name" value="Periplasmic binding protein-like II"/>
    <property type="match status" value="1"/>
</dbReference>
<organism evidence="6 7">
    <name type="scientific">Amycolatopsis magusensis</name>
    <dbReference type="NCBI Taxonomy" id="882444"/>
    <lineage>
        <taxon>Bacteria</taxon>
        <taxon>Bacillati</taxon>
        <taxon>Actinomycetota</taxon>
        <taxon>Actinomycetes</taxon>
        <taxon>Pseudonocardiales</taxon>
        <taxon>Pseudonocardiaceae</taxon>
        <taxon>Amycolatopsis</taxon>
    </lineage>
</organism>
<dbReference type="PROSITE" id="PS50931">
    <property type="entry name" value="HTH_LYSR"/>
    <property type="match status" value="1"/>
</dbReference>
<dbReference type="GO" id="GO:0003677">
    <property type="term" value="F:DNA binding"/>
    <property type="evidence" value="ECO:0007669"/>
    <property type="project" value="UniProtKB-KW"/>
</dbReference>
<dbReference type="PANTHER" id="PTHR30346">
    <property type="entry name" value="TRANSCRIPTIONAL DUAL REGULATOR HCAR-RELATED"/>
    <property type="match status" value="1"/>
</dbReference>
<evidence type="ECO:0000313" key="7">
    <source>
        <dbReference type="Proteomes" id="UP000741013"/>
    </source>
</evidence>
<dbReference type="InterPro" id="IPR036390">
    <property type="entry name" value="WH_DNA-bd_sf"/>
</dbReference>
<evidence type="ECO:0000256" key="3">
    <source>
        <dbReference type="ARBA" id="ARBA00023125"/>
    </source>
</evidence>
<dbReference type="EMBL" id="JAGGMS010000001">
    <property type="protein sequence ID" value="MBP2184856.1"/>
    <property type="molecule type" value="Genomic_DNA"/>
</dbReference>
<comment type="similarity">
    <text evidence="1">Belongs to the LysR transcriptional regulatory family.</text>
</comment>
<comment type="caution">
    <text evidence="6">The sequence shown here is derived from an EMBL/GenBank/DDBJ whole genome shotgun (WGS) entry which is preliminary data.</text>
</comment>
<dbReference type="InterPro" id="IPR036388">
    <property type="entry name" value="WH-like_DNA-bd_sf"/>
</dbReference>
<dbReference type="SUPFAM" id="SSF46785">
    <property type="entry name" value="Winged helix' DNA-binding domain"/>
    <property type="match status" value="1"/>
</dbReference>
<keyword evidence="7" id="KW-1185">Reference proteome</keyword>
<evidence type="ECO:0000256" key="1">
    <source>
        <dbReference type="ARBA" id="ARBA00009437"/>
    </source>
</evidence>
<keyword evidence="2" id="KW-0805">Transcription regulation</keyword>
<dbReference type="InterPro" id="IPR000847">
    <property type="entry name" value="LysR_HTH_N"/>
</dbReference>
<keyword evidence="3 6" id="KW-0238">DNA-binding</keyword>
<evidence type="ECO:0000259" key="5">
    <source>
        <dbReference type="PROSITE" id="PS50931"/>
    </source>
</evidence>
<evidence type="ECO:0000256" key="2">
    <source>
        <dbReference type="ARBA" id="ARBA00023015"/>
    </source>
</evidence>
<dbReference type="PANTHER" id="PTHR30346:SF29">
    <property type="entry name" value="LYSR SUBSTRATE-BINDING"/>
    <property type="match status" value="1"/>
</dbReference>
<dbReference type="Gene3D" id="3.40.190.10">
    <property type="entry name" value="Periplasmic binding protein-like II"/>
    <property type="match status" value="2"/>
</dbReference>
<evidence type="ECO:0000313" key="6">
    <source>
        <dbReference type="EMBL" id="MBP2184856.1"/>
    </source>
</evidence>
<feature type="domain" description="HTH lysR-type" evidence="5">
    <location>
        <begin position="2"/>
        <end position="59"/>
    </location>
</feature>
<dbReference type="Gene3D" id="1.10.10.10">
    <property type="entry name" value="Winged helix-like DNA-binding domain superfamily/Winged helix DNA-binding domain"/>
    <property type="match status" value="1"/>
</dbReference>
<dbReference type="RefSeq" id="WP_209667814.1">
    <property type="nucleotide sequence ID" value="NZ_JAGGMS010000001.1"/>
</dbReference>
<name>A0ABS4Q208_9PSEU</name>
<gene>
    <name evidence="6" type="ORF">JOM49_006382</name>
</gene>
<keyword evidence="4" id="KW-0804">Transcription</keyword>
<dbReference type="Proteomes" id="UP000741013">
    <property type="component" value="Unassembled WGS sequence"/>
</dbReference>